<comment type="caution">
    <text evidence="1">The sequence shown here is derived from an EMBL/GenBank/DDBJ whole genome shotgun (WGS) entry which is preliminary data.</text>
</comment>
<sequence>MSEISFLAGQASLWVIPDGPNTKPLYLGCHGVGDITEPKGDVTLQYCPDKAASGKFIVKNRFQGEPGAVTTTIETDIRKTADYLETLGKCVTAIYVHKVTCGRRDVFPNFDRSFVLRNALVTNHGLANLAARTPTNEDESLQSFDVSADDLMNIFDLEISRYAITETENVTGIAVCGEERCASDCNVAQSPSDYLFAASEALSGSAANVADVLDSIKGVAWDATAADPFVGGEDIQGIVCFMMDKDTLRIVVARGTTDGANPAEIAYSDDYGATWTTVDVGSTVGEFVSDGHALFALDRYHMWVGTDGGRIYFSSDAGVTWAIQENAAISATNITGVSFVDPNVGFVVYTGGEVAKTTNGAQTDAVWSATAVSGSVVATDIHAITSHFVYVSGTDGKFYTHDAGVTFATRDAVPIAAIDFYNELFGLAVGSAASANIYYTMDGGYTWSPLPAIANSGYLDVQIVSPSLAYVTGQANGGTGFIARIQPAP</sequence>
<dbReference type="Gene3D" id="2.130.10.10">
    <property type="entry name" value="YVTN repeat-like/Quinoprotein amine dehydrogenase"/>
    <property type="match status" value="1"/>
</dbReference>
<dbReference type="CDD" id="cd15482">
    <property type="entry name" value="Sialidase_non-viral"/>
    <property type="match status" value="1"/>
</dbReference>
<reference evidence="1" key="1">
    <citation type="journal article" date="2015" name="Nature">
        <title>Complex archaea that bridge the gap between prokaryotes and eukaryotes.</title>
        <authorList>
            <person name="Spang A."/>
            <person name="Saw J.H."/>
            <person name="Jorgensen S.L."/>
            <person name="Zaremba-Niedzwiedzka K."/>
            <person name="Martijn J."/>
            <person name="Lind A.E."/>
            <person name="van Eijk R."/>
            <person name="Schleper C."/>
            <person name="Guy L."/>
            <person name="Ettema T.J."/>
        </authorList>
    </citation>
    <scope>NUCLEOTIDE SEQUENCE</scope>
</reference>
<dbReference type="EMBL" id="LAZR01005203">
    <property type="protein sequence ID" value="KKN01938.1"/>
    <property type="molecule type" value="Genomic_DNA"/>
</dbReference>
<accession>A0A0F9Q9B2</accession>
<organism evidence="1">
    <name type="scientific">marine sediment metagenome</name>
    <dbReference type="NCBI Taxonomy" id="412755"/>
    <lineage>
        <taxon>unclassified sequences</taxon>
        <taxon>metagenomes</taxon>
        <taxon>ecological metagenomes</taxon>
    </lineage>
</organism>
<name>A0A0F9Q9B2_9ZZZZ</name>
<dbReference type="AlphaFoldDB" id="A0A0F9Q9B2"/>
<evidence type="ECO:0000313" key="1">
    <source>
        <dbReference type="EMBL" id="KKN01938.1"/>
    </source>
</evidence>
<evidence type="ECO:0008006" key="2">
    <source>
        <dbReference type="Google" id="ProtNLM"/>
    </source>
</evidence>
<dbReference type="SUPFAM" id="SSF110296">
    <property type="entry name" value="Oligoxyloglucan reducing end-specific cellobiohydrolase"/>
    <property type="match status" value="1"/>
</dbReference>
<gene>
    <name evidence="1" type="ORF">LCGC14_1122730</name>
</gene>
<dbReference type="InterPro" id="IPR015943">
    <property type="entry name" value="WD40/YVTN_repeat-like_dom_sf"/>
</dbReference>
<proteinExistence type="predicted"/>
<protein>
    <recommendedName>
        <fullName evidence="2">Photosynthesis system II assembly factor Ycf48/Hcf136-like domain-containing protein</fullName>
    </recommendedName>
</protein>